<evidence type="ECO:0000313" key="2">
    <source>
        <dbReference type="Proteomes" id="UP000242263"/>
    </source>
</evidence>
<dbReference type="Proteomes" id="UP000242263">
    <property type="component" value="Unassembled WGS sequence"/>
</dbReference>
<dbReference type="AlphaFoldDB" id="A0A2I1M1Q2"/>
<organism evidence="1 2">
    <name type="scientific">Alloscardovia omnicolens</name>
    <dbReference type="NCBI Taxonomy" id="419015"/>
    <lineage>
        <taxon>Bacteria</taxon>
        <taxon>Bacillati</taxon>
        <taxon>Actinomycetota</taxon>
        <taxon>Actinomycetes</taxon>
        <taxon>Bifidobacteriales</taxon>
        <taxon>Bifidobacteriaceae</taxon>
        <taxon>Alloscardovia</taxon>
    </lineage>
</organism>
<dbReference type="EMBL" id="PKGU01000006">
    <property type="protein sequence ID" value="PKZ14046.1"/>
    <property type="molecule type" value="Genomic_DNA"/>
</dbReference>
<reference evidence="1 2" key="1">
    <citation type="submission" date="2017-12" db="EMBL/GenBank/DDBJ databases">
        <title>Phylogenetic diversity of female urinary microbiome.</title>
        <authorList>
            <person name="Thomas-White K."/>
            <person name="Wolfe A.J."/>
        </authorList>
    </citation>
    <scope>NUCLEOTIDE SEQUENCE [LARGE SCALE GENOMIC DNA]</scope>
    <source>
        <strain evidence="1 2">UMB0064</strain>
    </source>
</reference>
<evidence type="ECO:0008006" key="3">
    <source>
        <dbReference type="Google" id="ProtNLM"/>
    </source>
</evidence>
<sequence length="138" mass="15380">MAIPLDFLDVHDLIIKTIPRLRGWSFFDGEAAVTDNAMPPWVIVTIATTDRGESEQGDTALRQGILRLRVVGDTALSVNIACEKFRDVLDYATCGDERIGRFLPDSDSGSYAGDLKNPQTNNVFHIRVLAWRFGWNAI</sequence>
<evidence type="ECO:0000313" key="1">
    <source>
        <dbReference type="EMBL" id="PKZ14046.1"/>
    </source>
</evidence>
<protein>
    <recommendedName>
        <fullName evidence="3">DUF3168 domain-containing protein</fullName>
    </recommendedName>
</protein>
<dbReference type="RefSeq" id="WP_101541585.1">
    <property type="nucleotide sequence ID" value="NZ_PKGU01000006.1"/>
</dbReference>
<name>A0A2I1M1Q2_9BIFI</name>
<gene>
    <name evidence="1" type="ORF">CYJ32_07420</name>
</gene>
<accession>A0A2I1M1Q2</accession>
<comment type="caution">
    <text evidence="1">The sequence shown here is derived from an EMBL/GenBank/DDBJ whole genome shotgun (WGS) entry which is preliminary data.</text>
</comment>
<proteinExistence type="predicted"/>